<organism evidence="2 3">
    <name type="scientific">Anaerosporobacter mobilis DSM 15930</name>
    <dbReference type="NCBI Taxonomy" id="1120996"/>
    <lineage>
        <taxon>Bacteria</taxon>
        <taxon>Bacillati</taxon>
        <taxon>Bacillota</taxon>
        <taxon>Clostridia</taxon>
        <taxon>Lachnospirales</taxon>
        <taxon>Lachnospiraceae</taxon>
        <taxon>Anaerosporobacter</taxon>
    </lineage>
</organism>
<dbReference type="GO" id="GO:0015074">
    <property type="term" value="P:DNA integration"/>
    <property type="evidence" value="ECO:0007669"/>
    <property type="project" value="InterPro"/>
</dbReference>
<reference evidence="2 3" key="1">
    <citation type="submission" date="2016-11" db="EMBL/GenBank/DDBJ databases">
        <authorList>
            <person name="Jaros S."/>
            <person name="Januszkiewicz K."/>
            <person name="Wedrychowicz H."/>
        </authorList>
    </citation>
    <scope>NUCLEOTIDE SEQUENCE [LARGE SCALE GENOMIC DNA]</scope>
    <source>
        <strain evidence="2 3">DSM 15930</strain>
    </source>
</reference>
<dbReference type="InterPro" id="IPR001584">
    <property type="entry name" value="Integrase_cat-core"/>
</dbReference>
<dbReference type="PROSITE" id="PS50994">
    <property type="entry name" value="INTEGRASE"/>
    <property type="match status" value="1"/>
</dbReference>
<evidence type="ECO:0000313" key="3">
    <source>
        <dbReference type="Proteomes" id="UP000184038"/>
    </source>
</evidence>
<gene>
    <name evidence="2" type="ORF">SAMN02746066_04354</name>
</gene>
<dbReference type="EMBL" id="FRCP01000026">
    <property type="protein sequence ID" value="SHN00788.1"/>
    <property type="molecule type" value="Genomic_DNA"/>
</dbReference>
<keyword evidence="3" id="KW-1185">Reference proteome</keyword>
<evidence type="ECO:0000259" key="1">
    <source>
        <dbReference type="PROSITE" id="PS50994"/>
    </source>
</evidence>
<dbReference type="Pfam" id="PF09299">
    <property type="entry name" value="Mu-transpos_C"/>
    <property type="match status" value="1"/>
</dbReference>
<feature type="domain" description="Integrase catalytic" evidence="1">
    <location>
        <begin position="225"/>
        <end position="430"/>
    </location>
</feature>
<proteinExistence type="predicted"/>
<dbReference type="SUPFAM" id="SSF53098">
    <property type="entry name" value="Ribonuclease H-like"/>
    <property type="match status" value="1"/>
</dbReference>
<sequence length="605" mass="70153">MQIQKNDVITDENGIVLRILEVRENESFVVECNKKRMPYWISNEVILEYQQYELAEINDVTEESATSIMHRRYTMIADILPVMVDEKLRCDAIADASVQYGISKQTIRSYLWMYLVAQDKKALAPNIKKIDNKELTLDEKNMRWALNKFFYSMNKNSLSGAYKMMLHAKYCDNEGKLNLSYPSFHQFRYFYRKTKKQQNYIISRYGLKKYQRDKRPCIGDSVQSFASAPGVGMLDSTVCDIYLVDDAGNVVGRPILTACVDAYSGLCCGYTLTWEGGVYSLRELMLNVIKDKTTYCKEFGIHISENEWPSKQLMGRFVTDMGKEYCTDTFAQLSELGVTITSLPAYRPELKGPVERFFKMIQDYYKPHLKGKGIIEPDFQERGVKDYRKSACLNLREFEIIVLRCIILYNSKRIIKDFPYDEMMLKNKVRPHSNTIWNWGITLPGVNLIDASEKKLVLTLLPRTKGRFNRFGLNVNKLRYYNSIFTEEYLTGADSVVAYNPDDVSNIWLITNDSQYIRFDLIESRFNGKRLAMVQEAQEEQKKLVSMEKEDNLQAEIDLVVHIQAITSNVIDSGNKNTKDIRNNRKKEVGMQHRNIAGEVIKHGE</sequence>
<protein>
    <submittedName>
        <fullName evidence="2">Mu transposase, C-terminal</fullName>
    </submittedName>
</protein>
<accession>A0A1M7NAV8</accession>
<dbReference type="Proteomes" id="UP000184038">
    <property type="component" value="Unassembled WGS sequence"/>
</dbReference>
<dbReference type="Gene3D" id="3.30.420.10">
    <property type="entry name" value="Ribonuclease H-like superfamily/Ribonuclease H"/>
    <property type="match status" value="1"/>
</dbReference>
<dbReference type="InterPro" id="IPR015378">
    <property type="entry name" value="Transposase-like_Mu_C"/>
</dbReference>
<dbReference type="AlphaFoldDB" id="A0A1M7NAV8"/>
<dbReference type="RefSeq" id="WP_207650262.1">
    <property type="nucleotide sequence ID" value="NZ_FRCP01000026.1"/>
</dbReference>
<evidence type="ECO:0000313" key="2">
    <source>
        <dbReference type="EMBL" id="SHN00788.1"/>
    </source>
</evidence>
<dbReference type="InterPro" id="IPR036397">
    <property type="entry name" value="RNaseH_sf"/>
</dbReference>
<dbReference type="GO" id="GO:0003676">
    <property type="term" value="F:nucleic acid binding"/>
    <property type="evidence" value="ECO:0007669"/>
    <property type="project" value="InterPro"/>
</dbReference>
<dbReference type="InterPro" id="IPR012337">
    <property type="entry name" value="RNaseH-like_sf"/>
</dbReference>
<name>A0A1M7NAV8_9FIRM</name>
<dbReference type="STRING" id="1120996.SAMN02746066_04354"/>